<protein>
    <recommendedName>
        <fullName evidence="10">Right handed beta helix domain-containing protein</fullName>
    </recommendedName>
</protein>
<keyword evidence="9" id="KW-0812">Transmembrane</keyword>
<dbReference type="KEGG" id="mehf:MmiHf6_11570"/>
<dbReference type="AlphaFoldDB" id="A0AA96V1W2"/>
<evidence type="ECO:0000256" key="2">
    <source>
        <dbReference type="ARBA" id="ARBA00004442"/>
    </source>
</evidence>
<evidence type="ECO:0000259" key="10">
    <source>
        <dbReference type="Pfam" id="PF13229"/>
    </source>
</evidence>
<evidence type="ECO:0000256" key="1">
    <source>
        <dbReference type="ARBA" id="ARBA00004196"/>
    </source>
</evidence>
<keyword evidence="6 9" id="KW-0472">Membrane</keyword>
<gene>
    <name evidence="11" type="ORF">MmiHf6_11570</name>
</gene>
<evidence type="ECO:0000256" key="3">
    <source>
        <dbReference type="ARBA" id="ARBA00004613"/>
    </source>
</evidence>
<dbReference type="Pfam" id="PF02415">
    <property type="entry name" value="Chlam_PMP"/>
    <property type="match status" value="1"/>
</dbReference>
<evidence type="ECO:0000256" key="9">
    <source>
        <dbReference type="SAM" id="Phobius"/>
    </source>
</evidence>
<dbReference type="InterPro" id="IPR011050">
    <property type="entry name" value="Pectin_lyase_fold/virulence"/>
</dbReference>
<dbReference type="EMBL" id="CP131059">
    <property type="protein sequence ID" value="WNY23835.1"/>
    <property type="molecule type" value="Genomic_DNA"/>
</dbReference>
<evidence type="ECO:0000256" key="5">
    <source>
        <dbReference type="ARBA" id="ARBA00022729"/>
    </source>
</evidence>
<keyword evidence="5" id="KW-0732">Signal</keyword>
<feature type="transmembrane region" description="Helical" evidence="9">
    <location>
        <begin position="783"/>
        <end position="801"/>
    </location>
</feature>
<dbReference type="SUPFAM" id="SSF51126">
    <property type="entry name" value="Pectin lyase-like"/>
    <property type="match status" value="1"/>
</dbReference>
<name>A0AA96V1W2_9EURY</name>
<organism evidence="11 12">
    <name type="scientific">Methanimicrococcus hongohii</name>
    <dbReference type="NCBI Taxonomy" id="3028295"/>
    <lineage>
        <taxon>Archaea</taxon>
        <taxon>Methanobacteriati</taxon>
        <taxon>Methanobacteriota</taxon>
        <taxon>Stenosarchaea group</taxon>
        <taxon>Methanomicrobia</taxon>
        <taxon>Methanosarcinales</taxon>
        <taxon>Methanosarcinaceae</taxon>
        <taxon>Methanimicrococcus</taxon>
    </lineage>
</organism>
<dbReference type="Gene3D" id="2.160.20.10">
    <property type="entry name" value="Single-stranded right-handed beta-helix, Pectin lyase-like"/>
    <property type="match status" value="1"/>
</dbReference>
<keyword evidence="12" id="KW-1185">Reference proteome</keyword>
<feature type="compositionally biased region" description="Polar residues" evidence="8">
    <location>
        <begin position="746"/>
        <end position="757"/>
    </location>
</feature>
<keyword evidence="9" id="KW-1133">Transmembrane helix</keyword>
<dbReference type="Pfam" id="PF13229">
    <property type="entry name" value="Beta_helix"/>
    <property type="match status" value="1"/>
</dbReference>
<evidence type="ECO:0000313" key="11">
    <source>
        <dbReference type="EMBL" id="WNY23835.1"/>
    </source>
</evidence>
<dbReference type="InterPro" id="IPR003368">
    <property type="entry name" value="POMP_repeat"/>
</dbReference>
<dbReference type="InterPro" id="IPR039448">
    <property type="entry name" value="Beta_helix"/>
</dbReference>
<evidence type="ECO:0000256" key="8">
    <source>
        <dbReference type="SAM" id="MobiDB-lite"/>
    </source>
</evidence>
<sequence>MRGGGGARFNKRCVFYSRYIFVFLTFFAILFLFLGTASATEFYATDETTLKDAFSSAINGDIIVVQNDITLAATNIPFSNSGTIIVRSVDDTKKTIYGNGTTAVNFNNHFQHFVLNEVNNNDTHLIFENIVLDGNGGTGGFKIMGKTQSPYNNANNITVEGVQIKNSTTSGIFLTDADTASLDNIIVEECKSNGVYILRCSGVVISDSIIQNNVASTRGGGLNITSDDVGAVSVEVRGHTLIKNNTAPQGAGISLSGSLNANPAKTAELVLSEDVVITENMATGSQGVGGGINATSNSTLTISGNVEISQNEAGYGGGISASETVLKVSGNSKIIDNKAFVGSTSLLAAAAGGGIYAQTYSEVKIFGNAVVNNNTADSDTITSISGGAIRAGSSNVLIDIYDDAEIADNIARYGGAVYTGGNLNISGNASVHSNKATTGGAIYSGGNLSIFGNSSVHSNAADYGGGIYATSANKDFKLYDSASVSNNTADYSGGGIYMSNTRGNLDLKNNVTFSKNSALDAHSVADGFGGALCVLNPSSLITISGSNADDCVEFSLNKAINDGGAIWVTDVSQISNTGGQKLLFILNSAETGYKWDTGSGSLTPTLLTAASVYLSQMPNVTSTVPFTNAYNNYDIAFLEGEESAVSRNITIDYYVDSVDAVNLTGTESFGFYSGEQITLTVLETAFGANWMNLYKPVDYSDGKLQQILPFTLNADTILDVLYTKGNNGNNSSGGNGTGNATIKDLVNTSDSSDSNESGGMGGTEDSGFEEDTPEEPVQEKKCSWLWIILLLILIAIVCYLYRRYKERKDE</sequence>
<dbReference type="InterPro" id="IPR006626">
    <property type="entry name" value="PbH1"/>
</dbReference>
<dbReference type="GO" id="GO:0005576">
    <property type="term" value="C:extracellular region"/>
    <property type="evidence" value="ECO:0007669"/>
    <property type="project" value="UniProtKB-SubCell"/>
</dbReference>
<dbReference type="PANTHER" id="PTHR11319:SF35">
    <property type="entry name" value="OUTER MEMBRANE PROTEIN PMPC-RELATED"/>
    <property type="match status" value="1"/>
</dbReference>
<comment type="subcellular location">
    <subcellularLocation>
        <location evidence="1">Cell envelope</location>
    </subcellularLocation>
    <subcellularLocation>
        <location evidence="2">Cell outer membrane</location>
    </subcellularLocation>
    <subcellularLocation>
        <location evidence="3">Secreted</location>
    </subcellularLocation>
</comment>
<keyword evidence="4" id="KW-0964">Secreted</keyword>
<evidence type="ECO:0000256" key="4">
    <source>
        <dbReference type="ARBA" id="ARBA00022525"/>
    </source>
</evidence>
<proteinExistence type="predicted"/>
<dbReference type="SMART" id="SM00710">
    <property type="entry name" value="PbH1"/>
    <property type="match status" value="10"/>
</dbReference>
<feature type="region of interest" description="Disordered" evidence="8">
    <location>
        <begin position="728"/>
        <end position="775"/>
    </location>
</feature>
<reference evidence="11 12" key="1">
    <citation type="submission" date="2023-07" db="EMBL/GenBank/DDBJ databases">
        <title>Closed genoem sequence of Methanomicrococcus sp. Hf6.</title>
        <authorList>
            <person name="Poehlein A."/>
            <person name="Protasov E."/>
            <person name="Platt K."/>
            <person name="Reeh H."/>
            <person name="Daniel R."/>
            <person name="Brune A."/>
        </authorList>
    </citation>
    <scope>NUCLEOTIDE SEQUENCE [LARGE SCALE GENOMIC DNA]</scope>
    <source>
        <strain evidence="11 12">Hf6</strain>
    </source>
</reference>
<accession>A0AA96V1W2</accession>
<dbReference type="Proteomes" id="UP001302978">
    <property type="component" value="Chromosome"/>
</dbReference>
<evidence type="ECO:0000256" key="6">
    <source>
        <dbReference type="ARBA" id="ARBA00023136"/>
    </source>
</evidence>
<dbReference type="NCBIfam" id="TIGR01376">
    <property type="entry name" value="POMP_repeat"/>
    <property type="match status" value="2"/>
</dbReference>
<feature type="compositionally biased region" description="Acidic residues" evidence="8">
    <location>
        <begin position="766"/>
        <end position="775"/>
    </location>
</feature>
<dbReference type="PANTHER" id="PTHR11319">
    <property type="entry name" value="G PROTEIN-COUPLED RECEPTOR-RELATED"/>
    <property type="match status" value="1"/>
</dbReference>
<feature type="domain" description="Right handed beta helix" evidence="10">
    <location>
        <begin position="107"/>
        <end position="260"/>
    </location>
</feature>
<dbReference type="InterPro" id="IPR012334">
    <property type="entry name" value="Pectin_lyas_fold"/>
</dbReference>
<evidence type="ECO:0000313" key="12">
    <source>
        <dbReference type="Proteomes" id="UP001302978"/>
    </source>
</evidence>
<keyword evidence="7" id="KW-0998">Cell outer membrane</keyword>
<evidence type="ECO:0000256" key="7">
    <source>
        <dbReference type="ARBA" id="ARBA00023237"/>
    </source>
</evidence>